<name>A0A0M3HW77_ASCLU</name>
<sequence length="41" mass="4697">MSSTNEFVKHVHAIWAMFIDFRTVSMVSGFPQHVSCVRGTR</sequence>
<dbReference type="WBParaSite" id="ALUE_0000735401-mRNA-1">
    <property type="protein sequence ID" value="ALUE_0000735401-mRNA-1"/>
    <property type="gene ID" value="ALUE_0000735401"/>
</dbReference>
<dbReference type="AlphaFoldDB" id="A0A0M3HW77"/>
<evidence type="ECO:0000313" key="1">
    <source>
        <dbReference type="Proteomes" id="UP000036681"/>
    </source>
</evidence>
<accession>A0A0M3HW77</accession>
<organism evidence="1 2">
    <name type="scientific">Ascaris lumbricoides</name>
    <name type="common">Giant roundworm</name>
    <dbReference type="NCBI Taxonomy" id="6252"/>
    <lineage>
        <taxon>Eukaryota</taxon>
        <taxon>Metazoa</taxon>
        <taxon>Ecdysozoa</taxon>
        <taxon>Nematoda</taxon>
        <taxon>Chromadorea</taxon>
        <taxon>Rhabditida</taxon>
        <taxon>Spirurina</taxon>
        <taxon>Ascaridomorpha</taxon>
        <taxon>Ascaridoidea</taxon>
        <taxon>Ascarididae</taxon>
        <taxon>Ascaris</taxon>
    </lineage>
</organism>
<protein>
    <submittedName>
        <fullName evidence="2">Uncharacterized protein</fullName>
    </submittedName>
</protein>
<reference evidence="2" key="1">
    <citation type="submission" date="2017-02" db="UniProtKB">
        <authorList>
            <consortium name="WormBaseParasite"/>
        </authorList>
    </citation>
    <scope>IDENTIFICATION</scope>
</reference>
<dbReference type="Proteomes" id="UP000036681">
    <property type="component" value="Unplaced"/>
</dbReference>
<evidence type="ECO:0000313" key="2">
    <source>
        <dbReference type="WBParaSite" id="ALUE_0000735401-mRNA-1"/>
    </source>
</evidence>
<proteinExistence type="predicted"/>
<keyword evidence="1" id="KW-1185">Reference proteome</keyword>